<dbReference type="EMBL" id="CP096040">
    <property type="protein sequence ID" value="USQ97062.1"/>
    <property type="molecule type" value="Genomic_DNA"/>
</dbReference>
<feature type="signal peptide" evidence="2">
    <location>
        <begin position="1"/>
        <end position="26"/>
    </location>
</feature>
<keyword evidence="4" id="KW-1185">Reference proteome</keyword>
<evidence type="ECO:0000256" key="1">
    <source>
        <dbReference type="SAM" id="MobiDB-lite"/>
    </source>
</evidence>
<organism evidence="3 4">
    <name type="scientific">Caulobacter segnis</name>
    <dbReference type="NCBI Taxonomy" id="88688"/>
    <lineage>
        <taxon>Bacteria</taxon>
        <taxon>Pseudomonadati</taxon>
        <taxon>Pseudomonadota</taxon>
        <taxon>Alphaproteobacteria</taxon>
        <taxon>Caulobacterales</taxon>
        <taxon>Caulobacteraceae</taxon>
        <taxon>Caulobacter</taxon>
    </lineage>
</organism>
<evidence type="ECO:0000313" key="4">
    <source>
        <dbReference type="Proteomes" id="UP001057520"/>
    </source>
</evidence>
<name>A0ABY4ZYK0_9CAUL</name>
<evidence type="ECO:0000313" key="3">
    <source>
        <dbReference type="EMBL" id="USQ97062.1"/>
    </source>
</evidence>
<protein>
    <submittedName>
        <fullName evidence="3">Uncharacterized protein</fullName>
    </submittedName>
</protein>
<evidence type="ECO:0000256" key="2">
    <source>
        <dbReference type="SAM" id="SignalP"/>
    </source>
</evidence>
<reference evidence="3 4" key="1">
    <citation type="submission" date="2022-04" db="EMBL/GenBank/DDBJ databases">
        <title>Genome sequence of soybean root-associated Caulobacter segnis RL271.</title>
        <authorList>
            <person name="Longley R."/>
            <person name="Bonito G."/>
            <person name="Trigodet F."/>
            <person name="Crosson S."/>
            <person name="Fiebig A."/>
        </authorList>
    </citation>
    <scope>NUCLEOTIDE SEQUENCE [LARGE SCALE GENOMIC DNA]</scope>
    <source>
        <strain evidence="3 4">RL271</strain>
    </source>
</reference>
<dbReference type="Proteomes" id="UP001057520">
    <property type="component" value="Chromosome"/>
</dbReference>
<feature type="region of interest" description="Disordered" evidence="1">
    <location>
        <begin position="27"/>
        <end position="46"/>
    </location>
</feature>
<gene>
    <name evidence="3" type="ORF">MZV50_05775</name>
</gene>
<proteinExistence type="predicted"/>
<accession>A0ABY4ZYK0</accession>
<keyword evidence="2" id="KW-0732">Signal</keyword>
<sequence length="177" mass="18728">MSRKLLVMVGAGLLLATSVHAPAALAQVKPPSTPDEPGGRWGEAKKKAVDIGSQPARDVGMSKREIPPILEKAFNDPYSLKGLKTCRALASEVTNLNAVLGADYSVGNEYTENRAGKLAEAGGKTIINSIIPFRGLVREVTGAAPADRHMNAVVDAGLARRGFLRGVHLKQGCKTKF</sequence>
<feature type="chain" id="PRO_5046210908" evidence="2">
    <location>
        <begin position="27"/>
        <end position="177"/>
    </location>
</feature>